<dbReference type="SUPFAM" id="SSF54695">
    <property type="entry name" value="POZ domain"/>
    <property type="match status" value="1"/>
</dbReference>
<dbReference type="Pfam" id="PF00651">
    <property type="entry name" value="BTB"/>
    <property type="match status" value="1"/>
</dbReference>
<dbReference type="AlphaFoldDB" id="A0A0N5CI15"/>
<evidence type="ECO:0000259" key="1">
    <source>
        <dbReference type="PROSITE" id="PS50097"/>
    </source>
</evidence>
<dbReference type="Gene3D" id="1.25.40.420">
    <property type="match status" value="1"/>
</dbReference>
<evidence type="ECO:0000313" key="3">
    <source>
        <dbReference type="WBParaSite" id="SPAL_0001747700.1"/>
    </source>
</evidence>
<dbReference type="STRING" id="174720.A0A0N5CI15"/>
<dbReference type="Proteomes" id="UP000046392">
    <property type="component" value="Unplaced"/>
</dbReference>
<feature type="domain" description="BTB" evidence="1">
    <location>
        <begin position="223"/>
        <end position="285"/>
    </location>
</feature>
<evidence type="ECO:0000313" key="2">
    <source>
        <dbReference type="Proteomes" id="UP000046392"/>
    </source>
</evidence>
<dbReference type="InterPro" id="IPR000210">
    <property type="entry name" value="BTB/POZ_dom"/>
</dbReference>
<proteinExistence type="predicted"/>
<accession>A0A0N5CI15</accession>
<reference evidence="3" key="1">
    <citation type="submission" date="2017-02" db="UniProtKB">
        <authorList>
            <consortium name="WormBaseParasite"/>
        </authorList>
    </citation>
    <scope>IDENTIFICATION</scope>
</reference>
<keyword evidence="2" id="KW-1185">Reference proteome</keyword>
<name>A0A0N5CI15_STREA</name>
<dbReference type="SMART" id="SM00225">
    <property type="entry name" value="BTB"/>
    <property type="match status" value="1"/>
</dbReference>
<dbReference type="PANTHER" id="PTHR24413">
    <property type="entry name" value="SPECKLE-TYPE POZ PROTEIN"/>
    <property type="match status" value="1"/>
</dbReference>
<sequence length="383" mass="43905">MNSTDLAGSEDSNVDCNTKNNIKRASFIYTIENFPISEAYSSACGLYNSNTGEICVYGQKCQKCREQDHILYRGHTSIFKMDCNANCFLRIDPIGCFNIESGDEYVSLRLEFTGLNRMQITALCKFSILNVNGKDEYKSVPGVKKFNANKNSFCLETFINRDDLRKRKDILLPNDKLTMCCEIFYLFCDEEYFSGISETTRIGGPLNMFLNDISGMINLSEFYDCIIKVGDSEIRVHKCILASRSQVLREMLKNKSPVRKSDVIEINDFPLEVVKDMVNYLYTGRSPRVDEMAAEMLEIAGKYKLEGLKLIATGSLFKSLNVENVCDYLEKSELYSAEILKEFCIRYIYLNAEKVVKSEKWRRIFNLYPLLVAKIFNVAVHID</sequence>
<protein>
    <submittedName>
        <fullName evidence="3">BTB domain-containing protein</fullName>
    </submittedName>
</protein>
<dbReference type="Gene3D" id="2.60.210.10">
    <property type="entry name" value="Apoptosis, Tumor Necrosis Factor Receptor Associated Protein 2, Chain A"/>
    <property type="match status" value="1"/>
</dbReference>
<dbReference type="InterPro" id="IPR011333">
    <property type="entry name" value="SKP1/BTB/POZ_sf"/>
</dbReference>
<dbReference type="SUPFAM" id="SSF49599">
    <property type="entry name" value="TRAF domain-like"/>
    <property type="match status" value="1"/>
</dbReference>
<dbReference type="WBParaSite" id="SPAL_0001747700.1">
    <property type="protein sequence ID" value="SPAL_0001747700.1"/>
    <property type="gene ID" value="SPAL_0001747700"/>
</dbReference>
<dbReference type="InterPro" id="IPR008974">
    <property type="entry name" value="TRAF-like"/>
</dbReference>
<dbReference type="PROSITE" id="PS50097">
    <property type="entry name" value="BTB"/>
    <property type="match status" value="1"/>
</dbReference>
<dbReference type="Gene3D" id="3.30.710.10">
    <property type="entry name" value="Potassium Channel Kv1.1, Chain A"/>
    <property type="match status" value="1"/>
</dbReference>
<organism evidence="2 3">
    <name type="scientific">Strongyloides papillosus</name>
    <name type="common">Intestinal threadworm</name>
    <dbReference type="NCBI Taxonomy" id="174720"/>
    <lineage>
        <taxon>Eukaryota</taxon>
        <taxon>Metazoa</taxon>
        <taxon>Ecdysozoa</taxon>
        <taxon>Nematoda</taxon>
        <taxon>Chromadorea</taxon>
        <taxon>Rhabditida</taxon>
        <taxon>Tylenchina</taxon>
        <taxon>Panagrolaimomorpha</taxon>
        <taxon>Strongyloidoidea</taxon>
        <taxon>Strongyloididae</taxon>
        <taxon>Strongyloides</taxon>
    </lineage>
</organism>